<evidence type="ECO:0000313" key="2">
    <source>
        <dbReference type="Proteomes" id="UP001552521"/>
    </source>
</evidence>
<protein>
    <recommendedName>
        <fullName evidence="3">Lipoprotein</fullName>
    </recommendedName>
</protein>
<comment type="caution">
    <text evidence="1">The sequence shown here is derived from an EMBL/GenBank/DDBJ whole genome shotgun (WGS) entry which is preliminary data.</text>
</comment>
<evidence type="ECO:0008006" key="3">
    <source>
        <dbReference type="Google" id="ProtNLM"/>
    </source>
</evidence>
<dbReference type="Proteomes" id="UP001552521">
    <property type="component" value="Unassembled WGS sequence"/>
</dbReference>
<gene>
    <name evidence="1" type="ORF">AB0K36_27185</name>
</gene>
<accession>A0ABV3I0T3</accession>
<dbReference type="EMBL" id="JBFAQK010000052">
    <property type="protein sequence ID" value="MEV4684450.1"/>
    <property type="molecule type" value="Genomic_DNA"/>
</dbReference>
<organism evidence="1 2">
    <name type="scientific">Streptomyces kurssanovii</name>
    <dbReference type="NCBI Taxonomy" id="67312"/>
    <lineage>
        <taxon>Bacteria</taxon>
        <taxon>Bacillati</taxon>
        <taxon>Actinomycetota</taxon>
        <taxon>Actinomycetes</taxon>
        <taxon>Kitasatosporales</taxon>
        <taxon>Streptomycetaceae</taxon>
        <taxon>Streptomyces</taxon>
    </lineage>
</organism>
<proteinExistence type="predicted"/>
<keyword evidence="2" id="KW-1185">Reference proteome</keyword>
<sequence>MASHGRAQRTAGTALAVLVLVGGCGGIGPAPVDPAVEEIQQALDVRAAAVLGHDRAGYLASLEPGATALRAAQGEEFDNLADVPLHSWGYRVKGVRHQDGRAVADTELRYRIAGYDSAPMTVSRTLELSERDGRWYVTADRAGSGAPQQLWQQGDVEAVRGSHSLVLGVGQDEKRLRELAAATDRAVPAVSGAWPSKWAGRVVVLVPDSVEAMGRLLGTPAAGYRGIAAVTTGETGGAKDGSPADRVVVNPEAYGLLGEFGQRVVLTHETTHVATRAHTSAATPMWLSEGFADWVAYRGTGRTAAEAAPELQEAVRAGDVPDALPTDRDFSFDGDADALARAYEGGRLACDMIAGRWGEAKLTAFYRSVGEGPRREGAIERALGEELGTTPEAFTAMWRDFLREQLG</sequence>
<reference evidence="1 2" key="1">
    <citation type="submission" date="2024-06" db="EMBL/GenBank/DDBJ databases">
        <title>The Natural Products Discovery Center: Release of the First 8490 Sequenced Strains for Exploring Actinobacteria Biosynthetic Diversity.</title>
        <authorList>
            <person name="Kalkreuter E."/>
            <person name="Kautsar S.A."/>
            <person name="Yang D."/>
            <person name="Bader C.D."/>
            <person name="Teijaro C.N."/>
            <person name="Fluegel L."/>
            <person name="Davis C.M."/>
            <person name="Simpson J.R."/>
            <person name="Lauterbach L."/>
            <person name="Steele A.D."/>
            <person name="Gui C."/>
            <person name="Meng S."/>
            <person name="Li G."/>
            <person name="Viehrig K."/>
            <person name="Ye F."/>
            <person name="Su P."/>
            <person name="Kiefer A.F."/>
            <person name="Nichols A."/>
            <person name="Cepeda A.J."/>
            <person name="Yan W."/>
            <person name="Fan B."/>
            <person name="Jiang Y."/>
            <person name="Adhikari A."/>
            <person name="Zheng C.-J."/>
            <person name="Schuster L."/>
            <person name="Cowan T.M."/>
            <person name="Smanski M.J."/>
            <person name="Chevrette M.G."/>
            <person name="De Carvalho L.P.S."/>
            <person name="Shen B."/>
        </authorList>
    </citation>
    <scope>NUCLEOTIDE SEQUENCE [LARGE SCALE GENOMIC DNA]</scope>
    <source>
        <strain evidence="1 2">NPDC049344</strain>
    </source>
</reference>
<dbReference type="RefSeq" id="WP_364599391.1">
    <property type="nucleotide sequence ID" value="NZ_JBFAQK010000052.1"/>
</dbReference>
<dbReference type="PROSITE" id="PS51257">
    <property type="entry name" value="PROKAR_LIPOPROTEIN"/>
    <property type="match status" value="1"/>
</dbReference>
<evidence type="ECO:0000313" key="1">
    <source>
        <dbReference type="EMBL" id="MEV4684450.1"/>
    </source>
</evidence>
<name>A0ABV3I0T3_9ACTN</name>